<dbReference type="InterPro" id="IPR036641">
    <property type="entry name" value="HPT_dom_sf"/>
</dbReference>
<dbReference type="AlphaFoldDB" id="A0A1W1EIN4"/>
<dbReference type="PANTHER" id="PTHR43719:SF28">
    <property type="entry name" value="PEROXIDE STRESS-ACTIVATED HISTIDINE KINASE MAK1-RELATED"/>
    <property type="match status" value="1"/>
</dbReference>
<dbReference type="InterPro" id="IPR004358">
    <property type="entry name" value="Sig_transdc_His_kin-like_C"/>
</dbReference>
<dbReference type="SUPFAM" id="SSF52172">
    <property type="entry name" value="CheY-like"/>
    <property type="match status" value="1"/>
</dbReference>
<dbReference type="Gene3D" id="1.20.120.160">
    <property type="entry name" value="HPT domain"/>
    <property type="match status" value="1"/>
</dbReference>
<dbReference type="Gene3D" id="3.30.565.10">
    <property type="entry name" value="Histidine kinase-like ATPase, C-terminal domain"/>
    <property type="match status" value="1"/>
</dbReference>
<gene>
    <name evidence="5" type="ORF">MNB_SV-15-990</name>
</gene>
<evidence type="ECO:0000256" key="2">
    <source>
        <dbReference type="SAM" id="Phobius"/>
    </source>
</evidence>
<dbReference type="InterPro" id="IPR011006">
    <property type="entry name" value="CheY-like_superfamily"/>
</dbReference>
<keyword evidence="1" id="KW-0597">Phosphoprotein</keyword>
<reference evidence="5" key="1">
    <citation type="submission" date="2016-10" db="EMBL/GenBank/DDBJ databases">
        <authorList>
            <person name="de Groot N.N."/>
        </authorList>
    </citation>
    <scope>NUCLEOTIDE SEQUENCE</scope>
</reference>
<evidence type="ECO:0000259" key="4">
    <source>
        <dbReference type="PROSITE" id="PS50110"/>
    </source>
</evidence>
<keyword evidence="2" id="KW-0472">Membrane</keyword>
<dbReference type="InterPro" id="IPR005467">
    <property type="entry name" value="His_kinase_dom"/>
</dbReference>
<dbReference type="InterPro" id="IPR003594">
    <property type="entry name" value="HATPase_dom"/>
</dbReference>
<feature type="domain" description="Histidine kinase" evidence="3">
    <location>
        <begin position="206"/>
        <end position="428"/>
    </location>
</feature>
<dbReference type="CDD" id="cd17546">
    <property type="entry name" value="REC_hyHK_CKI1_RcsC-like"/>
    <property type="match status" value="1"/>
</dbReference>
<dbReference type="SUPFAM" id="SSF47226">
    <property type="entry name" value="Histidine-containing phosphotransfer domain, HPT domain"/>
    <property type="match status" value="1"/>
</dbReference>
<dbReference type="GO" id="GO:0000160">
    <property type="term" value="P:phosphorelay signal transduction system"/>
    <property type="evidence" value="ECO:0007669"/>
    <property type="project" value="InterPro"/>
</dbReference>
<dbReference type="SMART" id="SM00448">
    <property type="entry name" value="REC"/>
    <property type="match status" value="1"/>
</dbReference>
<dbReference type="GO" id="GO:0016772">
    <property type="term" value="F:transferase activity, transferring phosphorus-containing groups"/>
    <property type="evidence" value="ECO:0007669"/>
    <property type="project" value="InterPro"/>
</dbReference>
<dbReference type="PANTHER" id="PTHR43719">
    <property type="entry name" value="TWO-COMPONENT HISTIDINE KINASE"/>
    <property type="match status" value="1"/>
</dbReference>
<evidence type="ECO:0000313" key="5">
    <source>
        <dbReference type="EMBL" id="SHO80731.1"/>
    </source>
</evidence>
<proteinExistence type="predicted"/>
<dbReference type="Gene3D" id="3.40.50.2300">
    <property type="match status" value="1"/>
</dbReference>
<dbReference type="InterPro" id="IPR050956">
    <property type="entry name" value="2C_system_His_kinase"/>
</dbReference>
<protein>
    <submittedName>
        <fullName evidence="5">COG2202: FOG: PAS/PAC domain</fullName>
    </submittedName>
</protein>
<accession>A0A1W1EIN4</accession>
<dbReference type="InterPro" id="IPR001789">
    <property type="entry name" value="Sig_transdc_resp-reg_receiver"/>
</dbReference>
<feature type="transmembrane region" description="Helical" evidence="2">
    <location>
        <begin position="156"/>
        <end position="177"/>
    </location>
</feature>
<keyword evidence="2" id="KW-1133">Transmembrane helix</keyword>
<dbReference type="SUPFAM" id="SSF55874">
    <property type="entry name" value="ATPase domain of HSP90 chaperone/DNA topoisomerase II/histidine kinase"/>
    <property type="match status" value="1"/>
</dbReference>
<dbReference type="PROSITE" id="PS50110">
    <property type="entry name" value="RESPONSE_REGULATORY"/>
    <property type="match status" value="1"/>
</dbReference>
<evidence type="ECO:0000256" key="1">
    <source>
        <dbReference type="ARBA" id="ARBA00022553"/>
    </source>
</evidence>
<organism evidence="5">
    <name type="scientific">hydrothermal vent metagenome</name>
    <dbReference type="NCBI Taxonomy" id="652676"/>
    <lineage>
        <taxon>unclassified sequences</taxon>
        <taxon>metagenomes</taxon>
        <taxon>ecological metagenomes</taxon>
    </lineage>
</organism>
<name>A0A1W1EIN4_9ZZZZ</name>
<dbReference type="Pfam" id="PF00072">
    <property type="entry name" value="Response_reg"/>
    <property type="match status" value="1"/>
</dbReference>
<dbReference type="SMART" id="SM00387">
    <property type="entry name" value="HATPase_c"/>
    <property type="match status" value="1"/>
</dbReference>
<sequence>MKKILLLLLIFTISLFAIYNKSDDYYSSIVIDVFNNESKAIEASKSVKNILSLEKDLKSLESKFKFKIVKSNKNSHYIVELTPFKEDKVLAFTYIIIRDYYPKAFILRYGHIINNPNQLTKKELEQKIVNDIKKATEEEIEKARKEMITIAPNSGGIWNILYGLITITILTLIWMLYQSQNMKKLQKKMYAKQFLLEEEQKKLLLSVGDKINTTTKDIMSERDKILDEPLEKINKSSIDDKIKTIRKADIKLLDATNDLVEFLKIKSGKIELKEEPFDINTLLNGVSSFLTSKYKNRTHIDFIININKNVDKFIVGDKARLNQIVVNLLENAFKYTTRGEIILEISKVQNSKFEFIISDTGVGIKKEKVEKLFKALDGENDDIDRGGSSSSLGLYITKELISKMGGEISVVSNYGKGSTFKFTIPKISDEKIDKEFLEQIGVDKNYNKLHNIVVNNKIMIIESNSTAAMAISNMFEMFMNNVMIQSISTIQNNRGVIAEQDILLVDDRILTLDIILILEEIKRIGDVKIVALNTLLIQEESEDEELKGKKAIVIDRYLPKPLTPARVEDLLKSIYVNELEKVSKEGRKPRKKLKIYKEEMPKSVNITRASFKDFSEAKILIVEDNKINQRILAGVLEGSGIRFTIAINGMEALQELSKYYNKFDLILMDIEMPIMNGYDATKKIRDNREFDELPIVALTGLTEQEDIKKMISSGMNGYILKPLHIGALYTAFKRFLDISHIQDIADNFEKKKEIAFNSVPHILDIDEGLKRANNSTDTYAEVLKEFIDLYGDSPSTFEKLIMEKRYLQAKNLCLDMKLITSAIGAKDMNALLVEIHQLFMYNLNDKLVDYIDKYEMEMEKLLMNIEIFERGLD</sequence>
<dbReference type="Pfam" id="PF02518">
    <property type="entry name" value="HATPase_c"/>
    <property type="match status" value="1"/>
</dbReference>
<dbReference type="InterPro" id="IPR036890">
    <property type="entry name" value="HATPase_C_sf"/>
</dbReference>
<dbReference type="EMBL" id="FRYL01000019">
    <property type="protein sequence ID" value="SHO80731.1"/>
    <property type="molecule type" value="Genomic_DNA"/>
</dbReference>
<dbReference type="PROSITE" id="PS50109">
    <property type="entry name" value="HIS_KIN"/>
    <property type="match status" value="1"/>
</dbReference>
<evidence type="ECO:0000259" key="3">
    <source>
        <dbReference type="PROSITE" id="PS50109"/>
    </source>
</evidence>
<feature type="domain" description="Response regulatory" evidence="4">
    <location>
        <begin position="618"/>
        <end position="736"/>
    </location>
</feature>
<dbReference type="PRINTS" id="PR00344">
    <property type="entry name" value="BCTRLSENSOR"/>
</dbReference>
<keyword evidence="2" id="KW-0812">Transmembrane</keyword>